<reference evidence="13" key="1">
    <citation type="submission" date="2016-11" db="EMBL/GenBank/DDBJ databases">
        <authorList>
            <person name="Varghese N."/>
            <person name="Submissions S."/>
        </authorList>
    </citation>
    <scope>NUCLEOTIDE SEQUENCE [LARGE SCALE GENOMIC DNA]</scope>
    <source>
        <strain evidence="13">DSM 9756</strain>
    </source>
</reference>
<keyword evidence="7" id="KW-0067">ATP-binding</keyword>
<keyword evidence="1" id="KW-0540">Nuclease</keyword>
<dbReference type="CDD" id="cd18809">
    <property type="entry name" value="SF1_C_RecD"/>
    <property type="match status" value="1"/>
</dbReference>
<dbReference type="InterPro" id="IPR050534">
    <property type="entry name" value="Coronavir_polyprotein_1ab"/>
</dbReference>
<dbReference type="GO" id="GO:0017116">
    <property type="term" value="F:single-stranded DNA helicase activity"/>
    <property type="evidence" value="ECO:0007669"/>
    <property type="project" value="TreeGrafter"/>
</dbReference>
<evidence type="ECO:0000313" key="13">
    <source>
        <dbReference type="Proteomes" id="UP000184076"/>
    </source>
</evidence>
<evidence type="ECO:0000256" key="2">
    <source>
        <dbReference type="ARBA" id="ARBA00022741"/>
    </source>
</evidence>
<evidence type="ECO:0000313" key="12">
    <source>
        <dbReference type="EMBL" id="SHF29075.1"/>
    </source>
</evidence>
<dbReference type="STRING" id="1121391.SAMN02745206_01696"/>
<protein>
    <submittedName>
        <fullName evidence="12">DNA helicase/exodeoxyribonuclease V, alpha subunit</fullName>
    </submittedName>
</protein>
<keyword evidence="5 12" id="KW-0347">Helicase</keyword>
<keyword evidence="4" id="KW-0378">Hydrolase</keyword>
<proteinExistence type="inferred from homology"/>
<dbReference type="Gene3D" id="3.40.50.300">
    <property type="entry name" value="P-loop containing nucleotide triphosphate hydrolases"/>
    <property type="match status" value="3"/>
</dbReference>
<evidence type="ECO:0000256" key="10">
    <source>
        <dbReference type="ARBA" id="ARBA00023235"/>
    </source>
</evidence>
<dbReference type="EMBL" id="FQVB01000014">
    <property type="protein sequence ID" value="SHF29075.1"/>
    <property type="molecule type" value="Genomic_DNA"/>
</dbReference>
<dbReference type="InterPro" id="IPR027785">
    <property type="entry name" value="UvrD-like_helicase_C"/>
</dbReference>
<keyword evidence="13" id="KW-1185">Reference proteome</keyword>
<dbReference type="GO" id="GO:0006302">
    <property type="term" value="P:double-strand break repair"/>
    <property type="evidence" value="ECO:0007669"/>
    <property type="project" value="InterPro"/>
</dbReference>
<gene>
    <name evidence="12" type="ORF">SAMN02745206_01696</name>
</gene>
<dbReference type="PANTHER" id="PTHR43788">
    <property type="entry name" value="DNA2/NAM7 HELICASE FAMILY MEMBER"/>
    <property type="match status" value="1"/>
</dbReference>
<keyword evidence="6" id="KW-0269">Exonuclease</keyword>
<dbReference type="PANTHER" id="PTHR43788:SF6">
    <property type="entry name" value="DNA HELICASE B"/>
    <property type="match status" value="1"/>
</dbReference>
<dbReference type="Proteomes" id="UP000184076">
    <property type="component" value="Unassembled WGS sequence"/>
</dbReference>
<evidence type="ECO:0000256" key="1">
    <source>
        <dbReference type="ARBA" id="ARBA00022722"/>
    </source>
</evidence>
<evidence type="ECO:0000256" key="4">
    <source>
        <dbReference type="ARBA" id="ARBA00022801"/>
    </source>
</evidence>
<keyword evidence="9" id="KW-0234">DNA repair</keyword>
<dbReference type="HAMAP" id="MF_01487">
    <property type="entry name" value="RecD"/>
    <property type="match status" value="1"/>
</dbReference>
<dbReference type="GO" id="GO:0008854">
    <property type="term" value="F:exodeoxyribonuclease V activity"/>
    <property type="evidence" value="ECO:0007669"/>
    <property type="project" value="InterPro"/>
</dbReference>
<evidence type="ECO:0000256" key="8">
    <source>
        <dbReference type="ARBA" id="ARBA00023125"/>
    </source>
</evidence>
<dbReference type="Pfam" id="PF13245">
    <property type="entry name" value="AAA_19"/>
    <property type="match status" value="1"/>
</dbReference>
<dbReference type="InterPro" id="IPR003593">
    <property type="entry name" value="AAA+_ATPase"/>
</dbReference>
<accession>A0A1M5AFY4</accession>
<dbReference type="NCBIfam" id="TIGR01447">
    <property type="entry name" value="recD"/>
    <property type="match status" value="1"/>
</dbReference>
<dbReference type="AlphaFoldDB" id="A0A1M5AFY4"/>
<keyword evidence="2" id="KW-0547">Nucleotide-binding</keyword>
<dbReference type="GO" id="GO:0005524">
    <property type="term" value="F:ATP binding"/>
    <property type="evidence" value="ECO:0007669"/>
    <property type="project" value="UniProtKB-KW"/>
</dbReference>
<dbReference type="InterPro" id="IPR027417">
    <property type="entry name" value="P-loop_NTPase"/>
</dbReference>
<evidence type="ECO:0000256" key="9">
    <source>
        <dbReference type="ARBA" id="ARBA00023204"/>
    </source>
</evidence>
<dbReference type="Pfam" id="PF13538">
    <property type="entry name" value="UvrD_C_2"/>
    <property type="match status" value="1"/>
</dbReference>
<name>A0A1M5AFY4_9BACT</name>
<dbReference type="GO" id="GO:0003677">
    <property type="term" value="F:DNA binding"/>
    <property type="evidence" value="ECO:0007669"/>
    <property type="project" value="UniProtKB-KW"/>
</dbReference>
<evidence type="ECO:0000256" key="3">
    <source>
        <dbReference type="ARBA" id="ARBA00022763"/>
    </source>
</evidence>
<evidence type="ECO:0000259" key="11">
    <source>
        <dbReference type="SMART" id="SM00382"/>
    </source>
</evidence>
<dbReference type="GO" id="GO:0009338">
    <property type="term" value="C:exodeoxyribonuclease V complex"/>
    <property type="evidence" value="ECO:0007669"/>
    <property type="project" value="InterPro"/>
</dbReference>
<evidence type="ECO:0000256" key="5">
    <source>
        <dbReference type="ARBA" id="ARBA00022806"/>
    </source>
</evidence>
<dbReference type="InterPro" id="IPR006344">
    <property type="entry name" value="RecD"/>
</dbReference>
<dbReference type="GO" id="GO:0006310">
    <property type="term" value="P:DNA recombination"/>
    <property type="evidence" value="ECO:0007669"/>
    <property type="project" value="InterPro"/>
</dbReference>
<keyword evidence="8" id="KW-0238">DNA-binding</keyword>
<evidence type="ECO:0000256" key="7">
    <source>
        <dbReference type="ARBA" id="ARBA00022840"/>
    </source>
</evidence>
<keyword evidence="3" id="KW-0227">DNA damage</keyword>
<dbReference type="Gene3D" id="1.10.10.1020">
    <property type="entry name" value="RecBCD complex, subunit RecD, N-terminal domain"/>
    <property type="match status" value="1"/>
</dbReference>
<dbReference type="SMART" id="SM00382">
    <property type="entry name" value="AAA"/>
    <property type="match status" value="1"/>
</dbReference>
<feature type="domain" description="AAA+ ATPase" evidence="11">
    <location>
        <begin position="184"/>
        <end position="473"/>
    </location>
</feature>
<dbReference type="OrthoDB" id="9763659at2"/>
<dbReference type="Pfam" id="PF21185">
    <property type="entry name" value="RecD_N"/>
    <property type="match status" value="1"/>
</dbReference>
<sequence length="639" mass="69765">MILERLKELARKGVLRRLDWQFARWVGRISGDESEPVLLAAALVSLRVAEGDVCVDLAQYAGKPLFGDPSGEDGAVSAPPLDPWIQALSRSPAVSTPPDMASTGHSSLVTHHSLTPLVLDGTRLYLARYRAFEEDLARRLLELAEGWTDVDPARLRPHLDRLFPAPSSPDEVDWQRAAAAVAALKRLCIISGGPGTGKTHTVTAILALLHALQPDRPPRIALAAPTGKAAVRITESIQKAAGSLQPDALPGKELTRAAVTLHRLIGIREGRSIPRHNPENPLHVDVLVIDEASMIDLPLMARTVAALPSHARLILLGDKDQLASVEAGSVFADLCGRGRTPAYSELWRWKMEEAAGIRLPFDFHGPPPHASPLDDCTVFLQKSYRFDAQSGIGRLAAAVRTGSDVASVLEPDPPDHKLPSEGVRMRNVPASRVPLEVRERALDHHRRLLDSGHIHRALERMDSFRILCALREGPAGVKAVNAAVEEALGVGGAGDRGRPRHYKGRPVLITQNDYQVQLFNGDVGLIWPDPDDEGRLCAWFRLADGSLRKVRPLRLPPHETAFAMTVHKAQGSEFQRVLFILPEDDSPVLTRELVYTAVTRAKESVEIWGSEQILRLAASRATARTSGLYDRLFARASGS</sequence>
<dbReference type="RefSeq" id="WP_073038560.1">
    <property type="nucleotide sequence ID" value="NZ_FQVB01000014.1"/>
</dbReference>
<dbReference type="InterPro" id="IPR049550">
    <property type="entry name" value="RecD_N"/>
</dbReference>
<dbReference type="InterPro" id="IPR041851">
    <property type="entry name" value="RecD_N_sf"/>
</dbReference>
<dbReference type="SUPFAM" id="SSF52540">
    <property type="entry name" value="P-loop containing nucleoside triphosphate hydrolases"/>
    <property type="match status" value="2"/>
</dbReference>
<organism evidence="12 13">
    <name type="scientific">Desulfacinum infernum DSM 9756</name>
    <dbReference type="NCBI Taxonomy" id="1121391"/>
    <lineage>
        <taxon>Bacteria</taxon>
        <taxon>Pseudomonadati</taxon>
        <taxon>Thermodesulfobacteriota</taxon>
        <taxon>Syntrophobacteria</taxon>
        <taxon>Syntrophobacterales</taxon>
        <taxon>Syntrophobacteraceae</taxon>
        <taxon>Desulfacinum</taxon>
    </lineage>
</organism>
<evidence type="ECO:0000256" key="6">
    <source>
        <dbReference type="ARBA" id="ARBA00022839"/>
    </source>
</evidence>
<dbReference type="CDD" id="cd17933">
    <property type="entry name" value="DEXSc_RecD-like"/>
    <property type="match status" value="1"/>
</dbReference>
<keyword evidence="10" id="KW-0413">Isomerase</keyword>